<comment type="similarity">
    <text evidence="1">Belongs to the N(4)/N(6)-methyltransferase family.</text>
</comment>
<dbReference type="Proteomes" id="UP001168363">
    <property type="component" value="Unassembled WGS sequence"/>
</dbReference>
<dbReference type="GO" id="GO:0008168">
    <property type="term" value="F:methyltransferase activity"/>
    <property type="evidence" value="ECO:0007669"/>
    <property type="project" value="UniProtKB-KW"/>
</dbReference>
<comment type="caution">
    <text evidence="5">The sequence shown here is derived from an EMBL/GenBank/DDBJ whole genome shotgun (WGS) entry which is preliminary data.</text>
</comment>
<dbReference type="InterPro" id="IPR029063">
    <property type="entry name" value="SAM-dependent_MTases_sf"/>
</dbReference>
<dbReference type="InterPro" id="IPR002052">
    <property type="entry name" value="DNA_methylase_N6_adenine_CS"/>
</dbReference>
<reference evidence="5" key="1">
    <citation type="submission" date="2023-06" db="EMBL/GenBank/DDBJ databases">
        <title>Genome sequence of Nocardioides sp. SOB44.</title>
        <authorList>
            <person name="Zhang G."/>
        </authorList>
    </citation>
    <scope>NUCLEOTIDE SEQUENCE</scope>
    <source>
        <strain evidence="5">SOB44</strain>
    </source>
</reference>
<evidence type="ECO:0000313" key="5">
    <source>
        <dbReference type="EMBL" id="MDO3394911.1"/>
    </source>
</evidence>
<dbReference type="SUPFAM" id="SSF53335">
    <property type="entry name" value="S-adenosyl-L-methionine-dependent methyltransferases"/>
    <property type="match status" value="1"/>
</dbReference>
<name>A0ABT8TLS8_9ACTN</name>
<dbReference type="PRINTS" id="PR00508">
    <property type="entry name" value="S21N4MTFRASE"/>
</dbReference>
<evidence type="ECO:0000259" key="4">
    <source>
        <dbReference type="Pfam" id="PF01555"/>
    </source>
</evidence>
<dbReference type="InterPro" id="IPR002941">
    <property type="entry name" value="DNA_methylase_N4/N6"/>
</dbReference>
<accession>A0ABT8TLS8</accession>
<sequence>MALIDALIDKVADRELRQALRDQVDSILNKQSFGLVYQQHKPETVELPRFQVRKGCKVRAPSKGEDLYLVERVNGETVTIATMTDEPKRLDISREQLVVVREFGEPIYPGLHPVGQVSEGGEKRPHVVINAENFHALETLLYTHEGQIDCIYIDPPYNTGSRDWKYNNDYVDGVDQFRHSKWLAFMERRLLLARRLLKESGVLVVTIDEHEVDNLGLLLRQTLPEAEIQRVTIVINPKGNNQTQFSRVDEYAFFCFHGDANVVDGPDSGLGDVANSEPVWGMLMRRGSNSLRKDRPTMFYPIIVEDDTGRIVGAGDPLDPGTPRASVKAQRGTRLVWPIRTDGSEGRWQIGRDRLLEQVSEGTAKVGARGGIQYVSEKGRKGIKSGAVEVTGTAHDGSLLLRWNDRTTKPKTVWFRPAHNAATYGTDLLTNLLGERDQFPFPKSVYATKDAIRAAVGDRPDAVVLDFFAGSGTTMHAVALLNAEDGGERQSILVTNNEVSSSEAADLGARGVKAGDPEWEQLGIFHHVTKPRVTAAITGKTPSGSPVGGDYLGTVTPMADGLPENAAFFELTYEDPDLIGLGRKFQAVAPLLWMKAGGRGRIIDKPVKDWTVPVDAFYGVLFNCDKWRDFVDEISFRADEIAHAFVVTDSTATFQQILLEVPSQVECTQLYADYLRTFEINTEGRA</sequence>
<dbReference type="Gene3D" id="3.40.50.150">
    <property type="entry name" value="Vaccinia Virus protein VP39"/>
    <property type="match status" value="1"/>
</dbReference>
<dbReference type="InterPro" id="IPR001091">
    <property type="entry name" value="RM_Methyltransferase"/>
</dbReference>
<evidence type="ECO:0000313" key="6">
    <source>
        <dbReference type="Proteomes" id="UP001168363"/>
    </source>
</evidence>
<dbReference type="RefSeq" id="WP_302705911.1">
    <property type="nucleotide sequence ID" value="NZ_JAULSC010000002.1"/>
</dbReference>
<protein>
    <submittedName>
        <fullName evidence="5">DNA methyltransferase</fullName>
    </submittedName>
</protein>
<feature type="domain" description="DNA methylase N-4/N-6" evidence="4">
    <location>
        <begin position="148"/>
        <end position="483"/>
    </location>
</feature>
<dbReference type="EMBL" id="JAULSC010000002">
    <property type="protein sequence ID" value="MDO3394911.1"/>
    <property type="molecule type" value="Genomic_DNA"/>
</dbReference>
<gene>
    <name evidence="5" type="ORF">QWJ41_04215</name>
</gene>
<keyword evidence="3" id="KW-0808">Transferase</keyword>
<dbReference type="PROSITE" id="PS00092">
    <property type="entry name" value="N6_MTASE"/>
    <property type="match status" value="1"/>
</dbReference>
<proteinExistence type="inferred from homology"/>
<dbReference type="GO" id="GO:0032259">
    <property type="term" value="P:methylation"/>
    <property type="evidence" value="ECO:0007669"/>
    <property type="project" value="UniProtKB-KW"/>
</dbReference>
<evidence type="ECO:0000256" key="3">
    <source>
        <dbReference type="ARBA" id="ARBA00022679"/>
    </source>
</evidence>
<dbReference type="Pfam" id="PF01555">
    <property type="entry name" value="N6_N4_Mtase"/>
    <property type="match status" value="1"/>
</dbReference>
<keyword evidence="2 5" id="KW-0489">Methyltransferase</keyword>
<evidence type="ECO:0000256" key="1">
    <source>
        <dbReference type="ARBA" id="ARBA00006594"/>
    </source>
</evidence>
<keyword evidence="6" id="KW-1185">Reference proteome</keyword>
<evidence type="ECO:0000256" key="2">
    <source>
        <dbReference type="ARBA" id="ARBA00022603"/>
    </source>
</evidence>
<organism evidence="5 6">
    <name type="scientific">Nocardioides cremeus</name>
    <dbReference type="NCBI Taxonomy" id="3058044"/>
    <lineage>
        <taxon>Bacteria</taxon>
        <taxon>Bacillati</taxon>
        <taxon>Actinomycetota</taxon>
        <taxon>Actinomycetes</taxon>
        <taxon>Propionibacteriales</taxon>
        <taxon>Nocardioidaceae</taxon>
        <taxon>Nocardioides</taxon>
    </lineage>
</organism>